<evidence type="ECO:0000259" key="6">
    <source>
        <dbReference type="PROSITE" id="PS50011"/>
    </source>
</evidence>
<feature type="domain" description="Helicase ATP-binding" evidence="7">
    <location>
        <begin position="652"/>
        <end position="829"/>
    </location>
</feature>
<comment type="similarity">
    <text evidence="1">Belongs to the helicase family. RecQ subfamily.</text>
</comment>
<dbReference type="STRING" id="45351.A7SZW9"/>
<dbReference type="FunFam" id="3.40.50.300:FF:006022">
    <property type="entry name" value="Predicted protein"/>
    <property type="match status" value="1"/>
</dbReference>
<dbReference type="InterPro" id="IPR008271">
    <property type="entry name" value="Ser/Thr_kinase_AS"/>
</dbReference>
<dbReference type="GO" id="GO:0005737">
    <property type="term" value="C:cytoplasm"/>
    <property type="evidence" value="ECO:0000318"/>
    <property type="project" value="GO_Central"/>
</dbReference>
<dbReference type="PROSITE" id="PS00108">
    <property type="entry name" value="PROTEIN_KINASE_ST"/>
    <property type="match status" value="1"/>
</dbReference>
<dbReference type="Pfam" id="PF00069">
    <property type="entry name" value="Pkinase"/>
    <property type="match status" value="1"/>
</dbReference>
<dbReference type="CDD" id="cd00180">
    <property type="entry name" value="PKc"/>
    <property type="match status" value="1"/>
</dbReference>
<dbReference type="GO" id="GO:0005524">
    <property type="term" value="F:ATP binding"/>
    <property type="evidence" value="ECO:0007669"/>
    <property type="project" value="UniProtKB-UniRule"/>
</dbReference>
<dbReference type="SUPFAM" id="SSF56112">
    <property type="entry name" value="Protein kinase-like (PK-like)"/>
    <property type="match status" value="1"/>
</dbReference>
<keyword evidence="2 4" id="KW-0547">Nucleotide-binding</keyword>
<dbReference type="SUPFAM" id="SSF52540">
    <property type="entry name" value="P-loop containing nucleoside triphosphate hydrolases"/>
    <property type="match status" value="2"/>
</dbReference>
<dbReference type="SMART" id="SM00487">
    <property type="entry name" value="DEXDc"/>
    <property type="match status" value="1"/>
</dbReference>
<dbReference type="InterPro" id="IPR011545">
    <property type="entry name" value="DEAD/DEAH_box_helicase_dom"/>
</dbReference>
<sequence>MTKAGKLRAFSEMTRLFVRGSSWEDPPTEKEVEEHFTGFHSFSREQDLIWGMGGGGCHLKIQAYQDKKALRWRRPKHQKTETSSFNCASKRVLDEHPIDPWKDPIMLLKKREVSRAKKRLSSIRAYGYWDPSLQQSFQKRKDRAGSIVEKEKEQEDIDELIAEFSKDDLPAKDTSIGNSIMMRTSRLFSPNARGEIPGAFRIGGCRSGHWITLDTDEFDTLMYRDEEEGKDLFVEATFVLLCKGPTQKDLRAGTDPEVDPVQVVMSKTSIGSGASSRVFKGTYPLPSGTLTHLACKEFIVPISLKHKVRLKRELQFLKQLKHPNILHHFGYDFTRSILVTELLEKEIVIANEKIQIHNARDLLDVAEEICLPWKDRAFVIKEAAKGLSYLHNKGIVHSDIKTCNILVGESSSEAYKVKLGDFGAAHYEFRQFSTSTTSCSMEAQTVIGTAAYTAPELLERGAMPDMAKFLAGTEEKDGIQRQLLRIEERISLIVIDECHLIFERSGEFRKCFEKLSGLQHLFPDIPIMALTATLSERHRKDLVNNFLRKPVVLSSSINRPNIYLGAKEYMLSKVSKGKQGASKEAASNKDASDEEACEDEEDMLDSMMTAFEQSIKADEKPQIEEEAQEILWRGYATKLGITNIRPFQIEAIRAFSNGKDCLVVQPTSAGKSACFQIPSLMPGGKFVLVVCPTISLIVGQVTKMRALGINAVNIGPGQKGKEGLSLICAKEWNKDHPVLVYTTPEFLAGTEEKDGIQRQLLRIEERISLIVIDECHLIFERSGEFRKCFEKLSGLQHLFPDIPIMALTATLSERHRKDLVNNFLRRPVVLSSSINRPNIYLGAKEYMLSKVSKEKQGASKEAASNKDASDEEACEVKSKWENVVDEIIDEADGEYAIVFMDFVSSVKDANACMQRRGATSLKYHGKGLTENEKIEVMKKIPIKRRSVPHRHRGIPGPPDNLRPPKKKSKGRRINYVGRRVNVETTDTNGNWEGWFLGTVASFNSTTKEYQITFDDFDNSHDVTVPENEIPAEDIELLD</sequence>
<dbReference type="InterPro" id="IPR000719">
    <property type="entry name" value="Prot_kinase_dom"/>
</dbReference>
<accession>A7SZW9</accession>
<feature type="domain" description="Helicase ATP-binding" evidence="7">
    <location>
        <begin position="477"/>
        <end position="552"/>
    </location>
</feature>
<feature type="binding site" evidence="4">
    <location>
        <position position="296"/>
    </location>
    <ligand>
        <name>ATP</name>
        <dbReference type="ChEBI" id="CHEBI:30616"/>
    </ligand>
</feature>
<evidence type="ECO:0000256" key="1">
    <source>
        <dbReference type="ARBA" id="ARBA00005446"/>
    </source>
</evidence>
<evidence type="ECO:0000256" key="5">
    <source>
        <dbReference type="SAM" id="MobiDB-lite"/>
    </source>
</evidence>
<evidence type="ECO:0000313" key="9">
    <source>
        <dbReference type="Proteomes" id="UP000001593"/>
    </source>
</evidence>
<dbReference type="eggNOG" id="KOG1187">
    <property type="taxonomic scope" value="Eukaryota"/>
</dbReference>
<organism evidence="8 9">
    <name type="scientific">Nematostella vectensis</name>
    <name type="common">Starlet sea anemone</name>
    <dbReference type="NCBI Taxonomy" id="45351"/>
    <lineage>
        <taxon>Eukaryota</taxon>
        <taxon>Metazoa</taxon>
        <taxon>Cnidaria</taxon>
        <taxon>Anthozoa</taxon>
        <taxon>Hexacorallia</taxon>
        <taxon>Actiniaria</taxon>
        <taxon>Edwardsiidae</taxon>
        <taxon>Nematostella</taxon>
    </lineage>
</organism>
<dbReference type="SMART" id="SM00220">
    <property type="entry name" value="S_TKc"/>
    <property type="match status" value="1"/>
</dbReference>
<keyword evidence="9" id="KW-1185">Reference proteome</keyword>
<dbReference type="InterPro" id="IPR014001">
    <property type="entry name" value="Helicase_ATP-bd"/>
</dbReference>
<dbReference type="InterPro" id="IPR027417">
    <property type="entry name" value="P-loop_NTPase"/>
</dbReference>
<dbReference type="GO" id="GO:0005694">
    <property type="term" value="C:chromosome"/>
    <property type="evidence" value="ECO:0000318"/>
    <property type="project" value="GO_Central"/>
</dbReference>
<gene>
    <name evidence="8" type="ORF">NEMVEDRAFT_v1g220157</name>
</gene>
<evidence type="ECO:0000259" key="7">
    <source>
        <dbReference type="PROSITE" id="PS51192"/>
    </source>
</evidence>
<dbReference type="PROSITE" id="PS50011">
    <property type="entry name" value="PROTEIN_KINASE_DOM"/>
    <property type="match status" value="1"/>
</dbReference>
<evidence type="ECO:0008006" key="10">
    <source>
        <dbReference type="Google" id="ProtNLM"/>
    </source>
</evidence>
<dbReference type="GO" id="GO:0043138">
    <property type="term" value="F:3'-5' DNA helicase activity"/>
    <property type="evidence" value="ECO:0000318"/>
    <property type="project" value="GO_Central"/>
</dbReference>
<feature type="domain" description="Protein kinase" evidence="6">
    <location>
        <begin position="264"/>
        <end position="571"/>
    </location>
</feature>
<evidence type="ECO:0000256" key="3">
    <source>
        <dbReference type="ARBA" id="ARBA00022840"/>
    </source>
</evidence>
<dbReference type="Pfam" id="PF00270">
    <property type="entry name" value="DEAD"/>
    <property type="match status" value="1"/>
</dbReference>
<dbReference type="Gene3D" id="1.10.510.10">
    <property type="entry name" value="Transferase(Phosphotransferase) domain 1"/>
    <property type="match status" value="1"/>
</dbReference>
<protein>
    <recommendedName>
        <fullName evidence="10">DNA helicase</fullName>
    </recommendedName>
</protein>
<dbReference type="HOGENOM" id="CLU_293074_0_0_1"/>
<dbReference type="PANTHER" id="PTHR13710">
    <property type="entry name" value="DNA HELICASE RECQ FAMILY MEMBER"/>
    <property type="match status" value="1"/>
</dbReference>
<dbReference type="GO" id="GO:0003676">
    <property type="term" value="F:nucleic acid binding"/>
    <property type="evidence" value="ECO:0007669"/>
    <property type="project" value="InterPro"/>
</dbReference>
<dbReference type="InterPro" id="IPR011009">
    <property type="entry name" value="Kinase-like_dom_sf"/>
</dbReference>
<keyword evidence="3 4" id="KW-0067">ATP-binding</keyword>
<evidence type="ECO:0000256" key="4">
    <source>
        <dbReference type="PROSITE-ProRule" id="PRU10141"/>
    </source>
</evidence>
<dbReference type="PROSITE" id="PS00107">
    <property type="entry name" value="PROTEIN_KINASE_ATP"/>
    <property type="match status" value="1"/>
</dbReference>
<dbReference type="Proteomes" id="UP000001593">
    <property type="component" value="Unassembled WGS sequence"/>
</dbReference>
<dbReference type="PROSITE" id="PS51192">
    <property type="entry name" value="HELICASE_ATP_BIND_1"/>
    <property type="match status" value="2"/>
</dbReference>
<dbReference type="EMBL" id="DS469987">
    <property type="protein sequence ID" value="EDO30750.1"/>
    <property type="molecule type" value="Genomic_DNA"/>
</dbReference>
<evidence type="ECO:0000256" key="2">
    <source>
        <dbReference type="ARBA" id="ARBA00022741"/>
    </source>
</evidence>
<dbReference type="CDD" id="cd17920">
    <property type="entry name" value="DEXHc_RecQ"/>
    <property type="match status" value="1"/>
</dbReference>
<dbReference type="GO" id="GO:0005634">
    <property type="term" value="C:nucleus"/>
    <property type="evidence" value="ECO:0000318"/>
    <property type="project" value="GO_Central"/>
</dbReference>
<name>A7SZW9_NEMVE</name>
<dbReference type="InterPro" id="IPR017441">
    <property type="entry name" value="Protein_kinase_ATP_BS"/>
</dbReference>
<feature type="region of interest" description="Disordered" evidence="5">
    <location>
        <begin position="948"/>
        <end position="970"/>
    </location>
</feature>
<dbReference type="InParanoid" id="A7SZW9"/>
<reference evidence="8 9" key="1">
    <citation type="journal article" date="2007" name="Science">
        <title>Sea anemone genome reveals ancestral eumetazoan gene repertoire and genomic organization.</title>
        <authorList>
            <person name="Putnam N.H."/>
            <person name="Srivastava M."/>
            <person name="Hellsten U."/>
            <person name="Dirks B."/>
            <person name="Chapman J."/>
            <person name="Salamov A."/>
            <person name="Terry A."/>
            <person name="Shapiro H."/>
            <person name="Lindquist E."/>
            <person name="Kapitonov V.V."/>
            <person name="Jurka J."/>
            <person name="Genikhovich G."/>
            <person name="Grigoriev I.V."/>
            <person name="Lucas S.M."/>
            <person name="Steele R.E."/>
            <person name="Finnerty J.R."/>
            <person name="Technau U."/>
            <person name="Martindale M.Q."/>
            <person name="Rokhsar D.S."/>
        </authorList>
    </citation>
    <scope>NUCLEOTIDE SEQUENCE [LARGE SCALE GENOMIC DNA]</scope>
    <source>
        <strain evidence="9">CH2 X CH6</strain>
    </source>
</reference>
<dbReference type="GO" id="GO:0004672">
    <property type="term" value="F:protein kinase activity"/>
    <property type="evidence" value="ECO:0007669"/>
    <property type="project" value="InterPro"/>
</dbReference>
<dbReference type="eggNOG" id="KOG0351">
    <property type="taxonomic scope" value="Eukaryota"/>
</dbReference>
<dbReference type="GO" id="GO:0009378">
    <property type="term" value="F:four-way junction helicase activity"/>
    <property type="evidence" value="ECO:0000318"/>
    <property type="project" value="GO_Central"/>
</dbReference>
<dbReference type="AlphaFoldDB" id="A7SZW9"/>
<feature type="region of interest" description="Disordered" evidence="5">
    <location>
        <begin position="580"/>
        <end position="599"/>
    </location>
</feature>
<dbReference type="GO" id="GO:0000724">
    <property type="term" value="P:double-strand break repair via homologous recombination"/>
    <property type="evidence" value="ECO:0000318"/>
    <property type="project" value="GO_Central"/>
</dbReference>
<evidence type="ECO:0000313" key="8">
    <source>
        <dbReference type="EMBL" id="EDO30750.1"/>
    </source>
</evidence>
<dbReference type="PANTHER" id="PTHR13710:SF147">
    <property type="entry name" value="DNA HELICASE"/>
    <property type="match status" value="1"/>
</dbReference>
<dbReference type="Gene3D" id="3.40.50.300">
    <property type="entry name" value="P-loop containing nucleotide triphosphate hydrolases"/>
    <property type="match status" value="1"/>
</dbReference>
<dbReference type="GO" id="GO:0006260">
    <property type="term" value="P:DNA replication"/>
    <property type="evidence" value="ECO:0000318"/>
    <property type="project" value="GO_Central"/>
</dbReference>
<proteinExistence type="inferred from homology"/>